<dbReference type="GO" id="GO:0003824">
    <property type="term" value="F:catalytic activity"/>
    <property type="evidence" value="ECO:0007669"/>
    <property type="project" value="InterPro"/>
</dbReference>
<evidence type="ECO:0000256" key="1">
    <source>
        <dbReference type="ARBA" id="ARBA00009199"/>
    </source>
</evidence>
<evidence type="ECO:0000256" key="2">
    <source>
        <dbReference type="SAM" id="MobiDB-lite"/>
    </source>
</evidence>
<evidence type="ECO:0000313" key="4">
    <source>
        <dbReference type="EMBL" id="MBJ3778535.1"/>
    </source>
</evidence>
<proteinExistence type="inferred from homology"/>
<dbReference type="PANTHER" id="PTHR11895:SF151">
    <property type="entry name" value="GLUTAMYL-TRNA(GLN) AMIDOTRANSFERASE SUBUNIT A"/>
    <property type="match status" value="1"/>
</dbReference>
<feature type="domain" description="Amidase" evidence="3">
    <location>
        <begin position="30"/>
        <end position="417"/>
    </location>
</feature>
<name>A0A934ITN5_9HYPH</name>
<dbReference type="InterPro" id="IPR036928">
    <property type="entry name" value="AS_sf"/>
</dbReference>
<comment type="similarity">
    <text evidence="1">Belongs to the amidase family.</text>
</comment>
<sequence length="428" mass="44961">MTATLARPEPLDALALARAIEAGTLTCEALVRRLLERIEAREGDVKAWTHIDPGAALDAARTLDRTPRQGLLHGLPVGIKDVIDTADMPTRYGSPIYANHQPAIDAAPVAAVRAAGGLILGKHVTAEFAHRVPGETRNPHDLARTPGGSSSGSGAAVGDGMVPLAIGTQTTGSTIRPASYCGVVGYRPTFGIMGIVGVKPSSPSFDTVGLFAGTVASCALLRDALLEAPFTLPRGDGGRLRIGVCRTARWDEMEPATADALEAAFARLGVVAEVRDVALPVDMSRLAKAQRTVSAYEIVRSLASERRTHYHLLSEDLRNGRLAEGQRIDHTTYVAALADLEAARAASADWFDAVDCVVAPAAKGIASLGIASTGASTYCLPWTALHVPALSLPLPERVEGMPVGLQVVAGRGRDLALFDCAQWIADRL</sequence>
<dbReference type="InterPro" id="IPR023631">
    <property type="entry name" value="Amidase_dom"/>
</dbReference>
<dbReference type="Pfam" id="PF01425">
    <property type="entry name" value="Amidase"/>
    <property type="match status" value="1"/>
</dbReference>
<dbReference type="SUPFAM" id="SSF75304">
    <property type="entry name" value="Amidase signature (AS) enzymes"/>
    <property type="match status" value="1"/>
</dbReference>
<dbReference type="Gene3D" id="3.90.1300.10">
    <property type="entry name" value="Amidase signature (AS) domain"/>
    <property type="match status" value="1"/>
</dbReference>
<keyword evidence="5" id="KW-1185">Reference proteome</keyword>
<dbReference type="RefSeq" id="WP_198884441.1">
    <property type="nucleotide sequence ID" value="NZ_JAEKJA010000031.1"/>
</dbReference>
<feature type="compositionally biased region" description="Basic and acidic residues" evidence="2">
    <location>
        <begin position="134"/>
        <end position="143"/>
    </location>
</feature>
<evidence type="ECO:0000259" key="3">
    <source>
        <dbReference type="Pfam" id="PF01425"/>
    </source>
</evidence>
<protein>
    <submittedName>
        <fullName evidence="4">Amidase</fullName>
    </submittedName>
</protein>
<organism evidence="4 5">
    <name type="scientific">Acuticoccus mangrovi</name>
    <dbReference type="NCBI Taxonomy" id="2796142"/>
    <lineage>
        <taxon>Bacteria</taxon>
        <taxon>Pseudomonadati</taxon>
        <taxon>Pseudomonadota</taxon>
        <taxon>Alphaproteobacteria</taxon>
        <taxon>Hyphomicrobiales</taxon>
        <taxon>Amorphaceae</taxon>
        <taxon>Acuticoccus</taxon>
    </lineage>
</organism>
<dbReference type="PANTHER" id="PTHR11895">
    <property type="entry name" value="TRANSAMIDASE"/>
    <property type="match status" value="1"/>
</dbReference>
<gene>
    <name evidence="4" type="ORF">JCR33_22735</name>
</gene>
<feature type="region of interest" description="Disordered" evidence="2">
    <location>
        <begin position="134"/>
        <end position="154"/>
    </location>
</feature>
<dbReference type="InterPro" id="IPR000120">
    <property type="entry name" value="Amidase"/>
</dbReference>
<evidence type="ECO:0000313" key="5">
    <source>
        <dbReference type="Proteomes" id="UP000609531"/>
    </source>
</evidence>
<accession>A0A934ITN5</accession>
<dbReference type="AlphaFoldDB" id="A0A934ITN5"/>
<dbReference type="Proteomes" id="UP000609531">
    <property type="component" value="Unassembled WGS sequence"/>
</dbReference>
<dbReference type="EMBL" id="JAEKJA010000031">
    <property type="protein sequence ID" value="MBJ3778535.1"/>
    <property type="molecule type" value="Genomic_DNA"/>
</dbReference>
<comment type="caution">
    <text evidence="4">The sequence shown here is derived from an EMBL/GenBank/DDBJ whole genome shotgun (WGS) entry which is preliminary data.</text>
</comment>
<reference evidence="4" key="1">
    <citation type="submission" date="2020-12" db="EMBL/GenBank/DDBJ databases">
        <title>Bacterial taxonomy.</title>
        <authorList>
            <person name="Pan X."/>
        </authorList>
    </citation>
    <scope>NUCLEOTIDE SEQUENCE</scope>
    <source>
        <strain evidence="4">B2012</strain>
    </source>
</reference>